<evidence type="ECO:0000313" key="3">
    <source>
        <dbReference type="Proteomes" id="UP001218218"/>
    </source>
</evidence>
<gene>
    <name evidence="2" type="ORF">DFH08DRAFT_812799</name>
</gene>
<reference evidence="2" key="1">
    <citation type="submission" date="2023-03" db="EMBL/GenBank/DDBJ databases">
        <title>Massive genome expansion in bonnet fungi (Mycena s.s.) driven by repeated elements and novel gene families across ecological guilds.</title>
        <authorList>
            <consortium name="Lawrence Berkeley National Laboratory"/>
            <person name="Harder C.B."/>
            <person name="Miyauchi S."/>
            <person name="Viragh M."/>
            <person name="Kuo A."/>
            <person name="Thoen E."/>
            <person name="Andreopoulos B."/>
            <person name="Lu D."/>
            <person name="Skrede I."/>
            <person name="Drula E."/>
            <person name="Henrissat B."/>
            <person name="Morin E."/>
            <person name="Kohler A."/>
            <person name="Barry K."/>
            <person name="LaButti K."/>
            <person name="Morin E."/>
            <person name="Salamov A."/>
            <person name="Lipzen A."/>
            <person name="Mereny Z."/>
            <person name="Hegedus B."/>
            <person name="Baldrian P."/>
            <person name="Stursova M."/>
            <person name="Weitz H."/>
            <person name="Taylor A."/>
            <person name="Grigoriev I.V."/>
            <person name="Nagy L.G."/>
            <person name="Martin F."/>
            <person name="Kauserud H."/>
        </authorList>
    </citation>
    <scope>NUCLEOTIDE SEQUENCE</scope>
    <source>
        <strain evidence="2">CBHHK002</strain>
    </source>
</reference>
<feature type="chain" id="PRO_5042001824" evidence="1">
    <location>
        <begin position="21"/>
        <end position="108"/>
    </location>
</feature>
<dbReference type="Proteomes" id="UP001218218">
    <property type="component" value="Unassembled WGS sequence"/>
</dbReference>
<dbReference type="EMBL" id="JARIHO010000029">
    <property type="protein sequence ID" value="KAJ7337463.1"/>
    <property type="molecule type" value="Genomic_DNA"/>
</dbReference>
<evidence type="ECO:0000256" key="1">
    <source>
        <dbReference type="SAM" id="SignalP"/>
    </source>
</evidence>
<comment type="caution">
    <text evidence="2">The sequence shown here is derived from an EMBL/GenBank/DDBJ whole genome shotgun (WGS) entry which is preliminary data.</text>
</comment>
<sequence length="108" mass="11694">MRFTLSVPVFVLAAAAAASADKCAVCKDTLLPGVAEIVWTLVFNRTVADNEIVAMVYAAYMSKRYRGRGRNNSTAQTFCTYTANTGTIIPNDQSLQACPKKVTVVNCH</sequence>
<name>A0AAD6ZU63_9AGAR</name>
<accession>A0AAD6ZU63</accession>
<keyword evidence="3" id="KW-1185">Reference proteome</keyword>
<proteinExistence type="predicted"/>
<keyword evidence="1" id="KW-0732">Signal</keyword>
<protein>
    <submittedName>
        <fullName evidence="2">Uncharacterized protein</fullName>
    </submittedName>
</protein>
<feature type="signal peptide" evidence="1">
    <location>
        <begin position="1"/>
        <end position="20"/>
    </location>
</feature>
<organism evidence="2 3">
    <name type="scientific">Mycena albidolilacea</name>
    <dbReference type="NCBI Taxonomy" id="1033008"/>
    <lineage>
        <taxon>Eukaryota</taxon>
        <taxon>Fungi</taxon>
        <taxon>Dikarya</taxon>
        <taxon>Basidiomycota</taxon>
        <taxon>Agaricomycotina</taxon>
        <taxon>Agaricomycetes</taxon>
        <taxon>Agaricomycetidae</taxon>
        <taxon>Agaricales</taxon>
        <taxon>Marasmiineae</taxon>
        <taxon>Mycenaceae</taxon>
        <taxon>Mycena</taxon>
    </lineage>
</organism>
<evidence type="ECO:0000313" key="2">
    <source>
        <dbReference type="EMBL" id="KAJ7337463.1"/>
    </source>
</evidence>
<dbReference type="AlphaFoldDB" id="A0AAD6ZU63"/>